<comment type="caution">
    <text evidence="1">The sequence shown here is derived from an EMBL/GenBank/DDBJ whole genome shotgun (WGS) entry which is preliminary data.</text>
</comment>
<gene>
    <name evidence="1" type="ORF">EV210_111133</name>
</gene>
<dbReference type="EMBL" id="SLUI01000011">
    <property type="protein sequence ID" value="TCL35667.1"/>
    <property type="molecule type" value="Genomic_DNA"/>
</dbReference>
<reference evidence="1 2" key="1">
    <citation type="submission" date="2019-03" db="EMBL/GenBank/DDBJ databases">
        <title>Genomic Encyclopedia of Type Strains, Phase IV (KMG-IV): sequencing the most valuable type-strain genomes for metagenomic binning, comparative biology and taxonomic classification.</title>
        <authorList>
            <person name="Goeker M."/>
        </authorList>
    </citation>
    <scope>NUCLEOTIDE SEQUENCE [LARGE SCALE GENOMIC DNA]</scope>
    <source>
        <strain evidence="1 2">DSM 15969</strain>
    </source>
</reference>
<dbReference type="AlphaFoldDB" id="A0A4V6NG95"/>
<dbReference type="Proteomes" id="UP000295063">
    <property type="component" value="Unassembled WGS sequence"/>
</dbReference>
<evidence type="ECO:0000313" key="2">
    <source>
        <dbReference type="Proteomes" id="UP000295063"/>
    </source>
</evidence>
<protein>
    <submittedName>
        <fullName evidence="1">Uncharacterized protein</fullName>
    </submittedName>
</protein>
<accession>A0A4V6NG95</accession>
<organism evidence="1 2">
    <name type="scientific">Anaerospora hongkongensis</name>
    <dbReference type="NCBI Taxonomy" id="244830"/>
    <lineage>
        <taxon>Bacteria</taxon>
        <taxon>Bacillati</taxon>
        <taxon>Bacillota</taxon>
        <taxon>Negativicutes</taxon>
        <taxon>Selenomonadales</taxon>
        <taxon>Sporomusaceae</taxon>
        <taxon>Anaerospora</taxon>
    </lineage>
</organism>
<sequence>MKSLILRVRDKSEIERLKQFCEVVYVSKYTNVVGVEIRDEYVGLLEKDTNVISYREEVEGAYQPQFSFC</sequence>
<proteinExistence type="predicted"/>
<name>A0A4V6NG95_9FIRM</name>
<keyword evidence="2" id="KW-1185">Reference proteome</keyword>
<evidence type="ECO:0000313" key="1">
    <source>
        <dbReference type="EMBL" id="TCL35667.1"/>
    </source>
</evidence>